<evidence type="ECO:0000259" key="3">
    <source>
        <dbReference type="Pfam" id="PF13406"/>
    </source>
</evidence>
<feature type="chain" id="PRO_5016618062" evidence="1">
    <location>
        <begin position="21"/>
        <end position="403"/>
    </location>
</feature>
<dbReference type="InterPro" id="IPR043426">
    <property type="entry name" value="MltB-like"/>
</dbReference>
<dbReference type="InterPro" id="IPR036366">
    <property type="entry name" value="PGBDSf"/>
</dbReference>
<dbReference type="AlphaFoldDB" id="A0A348G4L3"/>
<dbReference type="InterPro" id="IPR023346">
    <property type="entry name" value="Lysozyme-like_dom_sf"/>
</dbReference>
<dbReference type="InterPro" id="IPR002477">
    <property type="entry name" value="Peptidoglycan-bd-like"/>
</dbReference>
<dbReference type="GO" id="GO:0009253">
    <property type="term" value="P:peptidoglycan catabolic process"/>
    <property type="evidence" value="ECO:0007669"/>
    <property type="project" value="TreeGrafter"/>
</dbReference>
<dbReference type="Gene3D" id="1.10.530.10">
    <property type="match status" value="1"/>
</dbReference>
<dbReference type="NCBIfam" id="TIGR02283">
    <property type="entry name" value="MltB_2"/>
    <property type="match status" value="1"/>
</dbReference>
<dbReference type="Gene3D" id="1.10.101.10">
    <property type="entry name" value="PGBD-like superfamily/PGBD"/>
    <property type="match status" value="1"/>
</dbReference>
<evidence type="ECO:0000256" key="1">
    <source>
        <dbReference type="SAM" id="SignalP"/>
    </source>
</evidence>
<dbReference type="Gene3D" id="1.10.8.350">
    <property type="entry name" value="Bacterial muramidase"/>
    <property type="match status" value="1"/>
</dbReference>
<reference evidence="4 5" key="1">
    <citation type="submission" date="2018-08" db="EMBL/GenBank/DDBJ databases">
        <title>Complete genome sequencing of Blastochloris tepida GI.</title>
        <authorList>
            <person name="Tsukatani Y."/>
            <person name="Mori H."/>
        </authorList>
    </citation>
    <scope>NUCLEOTIDE SEQUENCE [LARGE SCALE GENOMIC DNA]</scope>
    <source>
        <strain evidence="4 5">GI</strain>
    </source>
</reference>
<evidence type="ECO:0000313" key="5">
    <source>
        <dbReference type="Proteomes" id="UP000266934"/>
    </source>
</evidence>
<evidence type="ECO:0000259" key="2">
    <source>
        <dbReference type="Pfam" id="PF01471"/>
    </source>
</evidence>
<organism evidence="4 5">
    <name type="scientific">Blastochloris tepida</name>
    <dbReference type="NCBI Taxonomy" id="2233851"/>
    <lineage>
        <taxon>Bacteria</taxon>
        <taxon>Pseudomonadati</taxon>
        <taxon>Pseudomonadota</taxon>
        <taxon>Alphaproteobacteria</taxon>
        <taxon>Hyphomicrobiales</taxon>
        <taxon>Blastochloridaceae</taxon>
        <taxon>Blastochloris</taxon>
    </lineage>
</organism>
<dbReference type="Pfam" id="PF01471">
    <property type="entry name" value="PG_binding_1"/>
    <property type="match status" value="1"/>
</dbReference>
<name>A0A348G4L3_9HYPH</name>
<dbReference type="InterPro" id="IPR011970">
    <property type="entry name" value="MltB_2"/>
</dbReference>
<proteinExistence type="predicted"/>
<keyword evidence="5" id="KW-1185">Reference proteome</keyword>
<feature type="domain" description="Transglycosylase SLT" evidence="3">
    <location>
        <begin position="30"/>
        <end position="323"/>
    </location>
</feature>
<dbReference type="Proteomes" id="UP000266934">
    <property type="component" value="Chromosome"/>
</dbReference>
<gene>
    <name evidence="4" type="ORF">BLTE_31810</name>
</gene>
<dbReference type="SUPFAM" id="SSF47090">
    <property type="entry name" value="PGBD-like"/>
    <property type="match status" value="1"/>
</dbReference>
<dbReference type="EMBL" id="AP018907">
    <property type="protein sequence ID" value="BBF94496.1"/>
    <property type="molecule type" value="Genomic_DNA"/>
</dbReference>
<dbReference type="KEGG" id="blag:BLTE_31810"/>
<dbReference type="RefSeq" id="WP_244600019.1">
    <property type="nucleotide sequence ID" value="NZ_AP018907.1"/>
</dbReference>
<feature type="domain" description="Peptidoglycan binding-like" evidence="2">
    <location>
        <begin position="345"/>
        <end position="399"/>
    </location>
</feature>
<dbReference type="InterPro" id="IPR031304">
    <property type="entry name" value="SLT_2"/>
</dbReference>
<evidence type="ECO:0000313" key="4">
    <source>
        <dbReference type="EMBL" id="BBF94496.1"/>
    </source>
</evidence>
<sequence length="403" mass="43176">MAAFLASGLTWSLAPAPAAAAGVPCRTSGSFESWLEGVKAQARAEGVPNSAIEAGLAGVAYDPAIIRRDQGQGVFQQTLLTFAGRMVSNDRMVRGKKYLAQYSGVLSRIEATYGVPGEVLVAFWGLETDFGSDMGKYHAPTAVATLAYDCRRADYFRPELIDLLRIVARGDLKPSEMLGDWAGELGHLMFTPTDLYRYAADGDGDGDGRINVMRSVPDAFATGANFLRGLGWRRGEPWLEEVSVPADMDWSQADLENMLPRAAWSRMGVRTPAGGALAAGGPPAALLLPMGRNGPAFLAYPNFKAYLGWNKAMVYSTTAAYFAARLDGAPAMSRGRATVTPLTTEQMRHLQGLLRSAGFTRDAPDGRFGQGTRAAVRAAQMQLGLPADGYPTPELLSALEGRR</sequence>
<feature type="signal peptide" evidence="1">
    <location>
        <begin position="1"/>
        <end position="20"/>
    </location>
</feature>
<protein>
    <submittedName>
        <fullName evidence="4">Lytic transglycosylase</fullName>
    </submittedName>
</protein>
<keyword evidence="1" id="KW-0732">Signal</keyword>
<accession>A0A348G4L3</accession>
<dbReference type="PANTHER" id="PTHR30163">
    <property type="entry name" value="MEMBRANE-BOUND LYTIC MUREIN TRANSGLYCOSYLASE B"/>
    <property type="match status" value="1"/>
</dbReference>
<dbReference type="SUPFAM" id="SSF53955">
    <property type="entry name" value="Lysozyme-like"/>
    <property type="match status" value="1"/>
</dbReference>
<dbReference type="Pfam" id="PF13406">
    <property type="entry name" value="SLT_2"/>
    <property type="match status" value="1"/>
</dbReference>
<dbReference type="GO" id="GO:0008933">
    <property type="term" value="F:peptidoglycan lytic transglycosylase activity"/>
    <property type="evidence" value="ECO:0007669"/>
    <property type="project" value="TreeGrafter"/>
</dbReference>
<dbReference type="InterPro" id="IPR036365">
    <property type="entry name" value="PGBD-like_sf"/>
</dbReference>
<dbReference type="PANTHER" id="PTHR30163:SF8">
    <property type="entry name" value="LYTIC MUREIN TRANSGLYCOSYLASE"/>
    <property type="match status" value="1"/>
</dbReference>